<dbReference type="Gene3D" id="2.10.109.10">
    <property type="entry name" value="Umud Fragment, subunit A"/>
    <property type="match status" value="1"/>
</dbReference>
<feature type="transmembrane region" description="Helical" evidence="7">
    <location>
        <begin position="14"/>
        <end position="35"/>
    </location>
</feature>
<keyword evidence="11" id="KW-1185">Reference proteome</keyword>
<dbReference type="NCBIfam" id="TIGR02227">
    <property type="entry name" value="sigpep_I_bact"/>
    <property type="match status" value="1"/>
</dbReference>
<feature type="active site" evidence="6">
    <location>
        <position position="39"/>
    </location>
</feature>
<dbReference type="AlphaFoldDB" id="A0A0U1NR33"/>
<organism evidence="10 11">
    <name type="scientific">Neobacillus massiliamazoniensis</name>
    <dbReference type="NCBI Taxonomy" id="1499688"/>
    <lineage>
        <taxon>Bacteria</taxon>
        <taxon>Bacillati</taxon>
        <taxon>Bacillota</taxon>
        <taxon>Bacilli</taxon>
        <taxon>Bacillales</taxon>
        <taxon>Bacillaceae</taxon>
        <taxon>Neobacillus</taxon>
    </lineage>
</organism>
<evidence type="ECO:0000256" key="5">
    <source>
        <dbReference type="ARBA" id="ARBA00022801"/>
    </source>
</evidence>
<dbReference type="GO" id="GO:0005886">
    <property type="term" value="C:plasma membrane"/>
    <property type="evidence" value="ECO:0007669"/>
    <property type="project" value="UniProtKB-SubCell"/>
</dbReference>
<dbReference type="GO" id="GO:0004252">
    <property type="term" value="F:serine-type endopeptidase activity"/>
    <property type="evidence" value="ECO:0007669"/>
    <property type="project" value="InterPro"/>
</dbReference>
<dbReference type="InterPro" id="IPR019756">
    <property type="entry name" value="Pept_S26A_signal_pept_1_Ser-AS"/>
</dbReference>
<evidence type="ECO:0000256" key="7">
    <source>
        <dbReference type="RuleBase" id="RU003993"/>
    </source>
</evidence>
<evidence type="ECO:0000313" key="11">
    <source>
        <dbReference type="Proteomes" id="UP000199087"/>
    </source>
</evidence>
<name>A0A0U1NR33_9BACI</name>
<feature type="domain" description="Peptidase S26" evidence="9">
    <location>
        <begin position="8"/>
        <end position="175"/>
    </location>
</feature>
<dbReference type="InterPro" id="IPR019757">
    <property type="entry name" value="Pept_S26A_signal_pept_1_Lys-AS"/>
</dbReference>
<reference evidence="11" key="1">
    <citation type="submission" date="2015-05" db="EMBL/GenBank/DDBJ databases">
        <authorList>
            <person name="Urmite Genomes"/>
        </authorList>
    </citation>
    <scope>NUCLEOTIDE SEQUENCE [LARGE SCALE GENOMIC DNA]</scope>
    <source>
        <strain evidence="11">LF1</strain>
    </source>
</reference>
<dbReference type="Proteomes" id="UP000199087">
    <property type="component" value="Unassembled WGS sequence"/>
</dbReference>
<dbReference type="PROSITE" id="PS00501">
    <property type="entry name" value="SPASE_I_1"/>
    <property type="match status" value="1"/>
</dbReference>
<dbReference type="InterPro" id="IPR036286">
    <property type="entry name" value="LexA/Signal_pep-like_sf"/>
</dbReference>
<evidence type="ECO:0000256" key="6">
    <source>
        <dbReference type="PIRSR" id="PIRSR600223-1"/>
    </source>
</evidence>
<sequence>MTKKKNELWEWTKALLIAVILAAVIRYFLFAPIVVDGLSMMPTLKNQDRMIVNKLSYEIGKPQRFDIIVFHAPENKDYIKRVIGLPGDKIEYKNDTLYVNGKAYKEPYLDEYKKQVTDGPLTDPFTLDETAVGQKTVPKGELFVMGDNRRFSKDSRHIGAVPMNKVIGKATVVYWPLKDAHFVKLK</sequence>
<protein>
    <recommendedName>
        <fullName evidence="3 7">Signal peptidase I</fullName>
        <ecNumber evidence="3 7">3.4.21.89</ecNumber>
    </recommendedName>
</protein>
<keyword evidence="7" id="KW-1133">Transmembrane helix</keyword>
<dbReference type="Pfam" id="PF10502">
    <property type="entry name" value="Peptidase_S26"/>
    <property type="match status" value="1"/>
</dbReference>
<dbReference type="GO" id="GO:0009003">
    <property type="term" value="F:signal peptidase activity"/>
    <property type="evidence" value="ECO:0007669"/>
    <property type="project" value="UniProtKB-EC"/>
</dbReference>
<evidence type="ECO:0000256" key="8">
    <source>
        <dbReference type="RuleBase" id="RU362042"/>
    </source>
</evidence>
<dbReference type="PANTHER" id="PTHR43390:SF8">
    <property type="entry name" value="SIGNAL PEPTIDASE I"/>
    <property type="match status" value="1"/>
</dbReference>
<dbReference type="InterPro" id="IPR019758">
    <property type="entry name" value="Pept_S26A_signal_pept_1_CS"/>
</dbReference>
<keyword evidence="5 7" id="KW-0378">Hydrolase</keyword>
<evidence type="ECO:0000259" key="9">
    <source>
        <dbReference type="Pfam" id="PF10502"/>
    </source>
</evidence>
<comment type="subcellular location">
    <subcellularLocation>
        <location evidence="2">Cell membrane</location>
        <topology evidence="2">Single-pass type II membrane protein</topology>
    </subcellularLocation>
    <subcellularLocation>
        <location evidence="8">Membrane</location>
        <topology evidence="8">Single-pass type II membrane protein</topology>
    </subcellularLocation>
</comment>
<keyword evidence="7" id="KW-0472">Membrane</keyword>
<evidence type="ECO:0000256" key="3">
    <source>
        <dbReference type="ARBA" id="ARBA00013208"/>
    </source>
</evidence>
<dbReference type="RefSeq" id="WP_090630087.1">
    <property type="nucleotide sequence ID" value="NZ_CVRB01000001.1"/>
</dbReference>
<accession>A0A0U1NR33</accession>
<dbReference type="InterPro" id="IPR000223">
    <property type="entry name" value="Pept_S26A_signal_pept_1"/>
</dbReference>
<dbReference type="CDD" id="cd06530">
    <property type="entry name" value="S26_SPase_I"/>
    <property type="match status" value="1"/>
</dbReference>
<feature type="active site" evidence="6">
    <location>
        <position position="80"/>
    </location>
</feature>
<evidence type="ECO:0000256" key="1">
    <source>
        <dbReference type="ARBA" id="ARBA00000677"/>
    </source>
</evidence>
<keyword evidence="4 7" id="KW-0645">Protease</keyword>
<comment type="catalytic activity">
    <reaction evidence="1 7">
        <text>Cleavage of hydrophobic, N-terminal signal or leader sequences from secreted and periplasmic proteins.</text>
        <dbReference type="EC" id="3.4.21.89"/>
    </reaction>
</comment>
<dbReference type="PROSITE" id="PS00761">
    <property type="entry name" value="SPASE_I_3"/>
    <property type="match status" value="1"/>
</dbReference>
<dbReference type="STRING" id="1499688.BN000_00390"/>
<dbReference type="PRINTS" id="PR00727">
    <property type="entry name" value="LEADERPTASE"/>
</dbReference>
<evidence type="ECO:0000256" key="2">
    <source>
        <dbReference type="ARBA" id="ARBA00004401"/>
    </source>
</evidence>
<dbReference type="FunFam" id="2.10.109.10:FF:000004">
    <property type="entry name" value="Signal peptidase I"/>
    <property type="match status" value="1"/>
</dbReference>
<comment type="similarity">
    <text evidence="8">Belongs to the peptidase S26 family.</text>
</comment>
<dbReference type="PANTHER" id="PTHR43390">
    <property type="entry name" value="SIGNAL PEPTIDASE I"/>
    <property type="match status" value="1"/>
</dbReference>
<dbReference type="EMBL" id="CVRB01000001">
    <property type="protein sequence ID" value="CRK80506.1"/>
    <property type="molecule type" value="Genomic_DNA"/>
</dbReference>
<dbReference type="EC" id="3.4.21.89" evidence="3 7"/>
<dbReference type="GO" id="GO:0006465">
    <property type="term" value="P:signal peptide processing"/>
    <property type="evidence" value="ECO:0007669"/>
    <property type="project" value="InterPro"/>
</dbReference>
<evidence type="ECO:0000313" key="10">
    <source>
        <dbReference type="EMBL" id="CRK80506.1"/>
    </source>
</evidence>
<dbReference type="PROSITE" id="PS00760">
    <property type="entry name" value="SPASE_I_2"/>
    <property type="match status" value="1"/>
</dbReference>
<dbReference type="InterPro" id="IPR019533">
    <property type="entry name" value="Peptidase_S26"/>
</dbReference>
<gene>
    <name evidence="10" type="primary">sipM</name>
    <name evidence="10" type="ORF">BN000_00390</name>
</gene>
<proteinExistence type="inferred from homology"/>
<evidence type="ECO:0000256" key="4">
    <source>
        <dbReference type="ARBA" id="ARBA00022670"/>
    </source>
</evidence>
<dbReference type="SUPFAM" id="SSF51306">
    <property type="entry name" value="LexA/Signal peptidase"/>
    <property type="match status" value="1"/>
</dbReference>
<keyword evidence="7" id="KW-0812">Transmembrane</keyword>
<dbReference type="OrthoDB" id="9802919at2"/>